<feature type="transmembrane region" description="Helical" evidence="13">
    <location>
        <begin position="3084"/>
        <end position="3100"/>
    </location>
</feature>
<dbReference type="STRING" id="312017.I7M6N6"/>
<evidence type="ECO:0000256" key="12">
    <source>
        <dbReference type="SAM" id="MobiDB-lite"/>
    </source>
</evidence>
<evidence type="ECO:0000256" key="6">
    <source>
        <dbReference type="ARBA" id="ARBA00022741"/>
    </source>
</evidence>
<dbReference type="Gene3D" id="2.70.150.10">
    <property type="entry name" value="Calcium-transporting ATPase, cytoplasmic transduction domain A"/>
    <property type="match status" value="1"/>
</dbReference>
<protein>
    <recommendedName>
        <fullName evidence="3">adenylate cyclase</fullName>
        <ecNumber evidence="3">4.6.1.1</ecNumber>
    </recommendedName>
</protein>
<dbReference type="EC" id="4.6.1.1" evidence="3"/>
<dbReference type="Gene3D" id="3.30.70.1230">
    <property type="entry name" value="Nucleotide cyclase"/>
    <property type="match status" value="2"/>
</dbReference>
<evidence type="ECO:0000256" key="5">
    <source>
        <dbReference type="ARBA" id="ARBA00022723"/>
    </source>
</evidence>
<feature type="region of interest" description="Disordered" evidence="12">
    <location>
        <begin position="535"/>
        <end position="568"/>
    </location>
</feature>
<feature type="transmembrane region" description="Helical" evidence="13">
    <location>
        <begin position="2301"/>
        <end position="2320"/>
    </location>
</feature>
<evidence type="ECO:0000256" key="2">
    <source>
        <dbReference type="ARBA" id="ARBA00004141"/>
    </source>
</evidence>
<evidence type="ECO:0000256" key="3">
    <source>
        <dbReference type="ARBA" id="ARBA00012201"/>
    </source>
</evidence>
<keyword evidence="10 13" id="KW-0472">Membrane</keyword>
<feature type="compositionally biased region" description="Polar residues" evidence="12">
    <location>
        <begin position="2703"/>
        <end position="2712"/>
    </location>
</feature>
<dbReference type="InterPro" id="IPR029787">
    <property type="entry name" value="Nucleotide_cyclase"/>
</dbReference>
<feature type="region of interest" description="Disordered" evidence="12">
    <location>
        <begin position="2052"/>
        <end position="2078"/>
    </location>
</feature>
<dbReference type="KEGG" id="tet:TTHERM_00442900"/>
<feature type="transmembrane region" description="Helical" evidence="13">
    <location>
        <begin position="1953"/>
        <end position="1969"/>
    </location>
</feature>
<dbReference type="GO" id="GO:0007189">
    <property type="term" value="P:adenylate cyclase-activating G protein-coupled receptor signaling pathway"/>
    <property type="evidence" value="ECO:0007669"/>
    <property type="project" value="TreeGrafter"/>
</dbReference>
<accession>I7M6N6</accession>
<feature type="transmembrane region" description="Helical" evidence="13">
    <location>
        <begin position="2223"/>
        <end position="2244"/>
    </location>
</feature>
<feature type="transmembrane region" description="Helical" evidence="13">
    <location>
        <begin position="368"/>
        <end position="394"/>
    </location>
</feature>
<dbReference type="SMART" id="SM00044">
    <property type="entry name" value="CYCc"/>
    <property type="match status" value="2"/>
</dbReference>
<feature type="transmembrane region" description="Helical" evidence="13">
    <location>
        <begin position="3106"/>
        <end position="3124"/>
    </location>
</feature>
<name>I7M6N6_TETTS</name>
<keyword evidence="5" id="KW-0479">Metal-binding</keyword>
<evidence type="ECO:0000256" key="10">
    <source>
        <dbReference type="ARBA" id="ARBA00023136"/>
    </source>
</evidence>
<feature type="transmembrane region" description="Helical" evidence="13">
    <location>
        <begin position="2192"/>
        <end position="2211"/>
    </location>
</feature>
<dbReference type="GO" id="GO:0035556">
    <property type="term" value="P:intracellular signal transduction"/>
    <property type="evidence" value="ECO:0007669"/>
    <property type="project" value="InterPro"/>
</dbReference>
<evidence type="ECO:0000256" key="8">
    <source>
        <dbReference type="ARBA" id="ARBA00022842"/>
    </source>
</evidence>
<feature type="transmembrane region" description="Helical" evidence="13">
    <location>
        <begin position="1927"/>
        <end position="1946"/>
    </location>
</feature>
<evidence type="ECO:0000256" key="9">
    <source>
        <dbReference type="ARBA" id="ARBA00022989"/>
    </source>
</evidence>
<proteinExistence type="predicted"/>
<dbReference type="SUPFAM" id="SSF81653">
    <property type="entry name" value="Calcium ATPase, transduction domain A"/>
    <property type="match status" value="1"/>
</dbReference>
<dbReference type="eggNOG" id="KOG3619">
    <property type="taxonomic scope" value="Eukaryota"/>
</dbReference>
<organism evidence="15 16">
    <name type="scientific">Tetrahymena thermophila (strain SB210)</name>
    <dbReference type="NCBI Taxonomy" id="312017"/>
    <lineage>
        <taxon>Eukaryota</taxon>
        <taxon>Sar</taxon>
        <taxon>Alveolata</taxon>
        <taxon>Ciliophora</taxon>
        <taxon>Intramacronucleata</taxon>
        <taxon>Oligohymenophorea</taxon>
        <taxon>Hymenostomatida</taxon>
        <taxon>Tetrahymenina</taxon>
        <taxon>Tetrahymenidae</taxon>
        <taxon>Tetrahymena</taxon>
    </lineage>
</organism>
<feature type="compositionally biased region" description="Low complexity" evidence="12">
    <location>
        <begin position="2683"/>
        <end position="2694"/>
    </location>
</feature>
<feature type="region of interest" description="Disordered" evidence="12">
    <location>
        <begin position="2673"/>
        <end position="2712"/>
    </location>
</feature>
<feature type="transmembrane region" description="Helical" evidence="13">
    <location>
        <begin position="2934"/>
        <end position="2956"/>
    </location>
</feature>
<reference evidence="16" key="1">
    <citation type="journal article" date="2006" name="PLoS Biol.">
        <title>Macronuclear genome sequence of the ciliate Tetrahymena thermophila, a model eukaryote.</title>
        <authorList>
            <person name="Eisen J.A."/>
            <person name="Coyne R.S."/>
            <person name="Wu M."/>
            <person name="Wu D."/>
            <person name="Thiagarajan M."/>
            <person name="Wortman J.R."/>
            <person name="Badger J.H."/>
            <person name="Ren Q."/>
            <person name="Amedeo P."/>
            <person name="Jones K.M."/>
            <person name="Tallon L.J."/>
            <person name="Delcher A.L."/>
            <person name="Salzberg S.L."/>
            <person name="Silva J.C."/>
            <person name="Haas B.J."/>
            <person name="Majoros W.H."/>
            <person name="Farzad M."/>
            <person name="Carlton J.M."/>
            <person name="Smith R.K. Jr."/>
            <person name="Garg J."/>
            <person name="Pearlman R.E."/>
            <person name="Karrer K.M."/>
            <person name="Sun L."/>
            <person name="Manning G."/>
            <person name="Elde N.C."/>
            <person name="Turkewitz A.P."/>
            <person name="Asai D.J."/>
            <person name="Wilkes D.E."/>
            <person name="Wang Y."/>
            <person name="Cai H."/>
            <person name="Collins K."/>
            <person name="Stewart B.A."/>
            <person name="Lee S.R."/>
            <person name="Wilamowska K."/>
            <person name="Weinberg Z."/>
            <person name="Ruzzo W.L."/>
            <person name="Wloga D."/>
            <person name="Gaertig J."/>
            <person name="Frankel J."/>
            <person name="Tsao C.-C."/>
            <person name="Gorovsky M.A."/>
            <person name="Keeling P.J."/>
            <person name="Waller R.F."/>
            <person name="Patron N.J."/>
            <person name="Cherry J.M."/>
            <person name="Stover N.A."/>
            <person name="Krieger C.J."/>
            <person name="del Toro C."/>
            <person name="Ryder H.F."/>
            <person name="Williamson S.C."/>
            <person name="Barbeau R.A."/>
            <person name="Hamilton E.P."/>
            <person name="Orias E."/>
        </authorList>
    </citation>
    <scope>NUCLEOTIDE SEQUENCE [LARGE SCALE GENOMIC DNA]</scope>
    <source>
        <strain evidence="16">SB210</strain>
    </source>
</reference>
<feature type="transmembrane region" description="Helical" evidence="13">
    <location>
        <begin position="333"/>
        <end position="356"/>
    </location>
</feature>
<dbReference type="GO" id="GO:0046872">
    <property type="term" value="F:metal ion binding"/>
    <property type="evidence" value="ECO:0007669"/>
    <property type="project" value="UniProtKB-KW"/>
</dbReference>
<evidence type="ECO:0000313" key="16">
    <source>
        <dbReference type="Proteomes" id="UP000009168"/>
    </source>
</evidence>
<dbReference type="Pfam" id="PF00211">
    <property type="entry name" value="Guanylate_cyc"/>
    <property type="match status" value="2"/>
</dbReference>
<evidence type="ECO:0000256" key="13">
    <source>
        <dbReference type="SAM" id="Phobius"/>
    </source>
</evidence>
<dbReference type="OrthoDB" id="6127067at2759"/>
<feature type="transmembrane region" description="Helical" evidence="13">
    <location>
        <begin position="2346"/>
        <end position="2366"/>
    </location>
</feature>
<feature type="transmembrane region" description="Helical" evidence="13">
    <location>
        <begin position="1989"/>
        <end position="2005"/>
    </location>
</feature>
<dbReference type="RefSeq" id="XP_001033203.2">
    <property type="nucleotide sequence ID" value="XM_001033203.2"/>
</dbReference>
<gene>
    <name evidence="15" type="ORF">TTHERM_00442900</name>
</gene>
<feature type="transmembrane region" description="Helical" evidence="13">
    <location>
        <begin position="3002"/>
        <end position="3023"/>
    </location>
</feature>
<dbReference type="GO" id="GO:0005886">
    <property type="term" value="C:plasma membrane"/>
    <property type="evidence" value="ECO:0007669"/>
    <property type="project" value="TreeGrafter"/>
</dbReference>
<dbReference type="EMBL" id="GG662665">
    <property type="protein sequence ID" value="EAR85540.2"/>
    <property type="molecule type" value="Genomic_DNA"/>
</dbReference>
<dbReference type="InterPro" id="IPR001054">
    <property type="entry name" value="A/G_cyclase"/>
</dbReference>
<evidence type="ECO:0000256" key="4">
    <source>
        <dbReference type="ARBA" id="ARBA00022692"/>
    </source>
</evidence>
<dbReference type="GO" id="GO:0009190">
    <property type="term" value="P:cyclic nucleotide biosynthetic process"/>
    <property type="evidence" value="ECO:0007669"/>
    <property type="project" value="InterPro"/>
</dbReference>
<dbReference type="SUPFAM" id="SSF55073">
    <property type="entry name" value="Nucleotide cyclase"/>
    <property type="match status" value="2"/>
</dbReference>
<evidence type="ECO:0000313" key="15">
    <source>
        <dbReference type="EMBL" id="EAR85540.2"/>
    </source>
</evidence>
<evidence type="ECO:0000259" key="14">
    <source>
        <dbReference type="PROSITE" id="PS50125"/>
    </source>
</evidence>
<dbReference type="GO" id="GO:0004016">
    <property type="term" value="F:adenylate cyclase activity"/>
    <property type="evidence" value="ECO:0007669"/>
    <property type="project" value="UniProtKB-EC"/>
</dbReference>
<keyword evidence="6" id="KW-0547">Nucleotide-binding</keyword>
<dbReference type="GO" id="GO:0005524">
    <property type="term" value="F:ATP binding"/>
    <property type="evidence" value="ECO:0007669"/>
    <property type="project" value="UniProtKB-KW"/>
</dbReference>
<evidence type="ECO:0000256" key="7">
    <source>
        <dbReference type="ARBA" id="ARBA00022840"/>
    </source>
</evidence>
<keyword evidence="9 13" id="KW-1133">Transmembrane helix</keyword>
<keyword evidence="4 13" id="KW-0812">Transmembrane</keyword>
<feature type="transmembrane region" description="Helical" evidence="13">
    <location>
        <begin position="3043"/>
        <end position="3072"/>
    </location>
</feature>
<dbReference type="GeneID" id="7828944"/>
<dbReference type="PANTHER" id="PTHR45627">
    <property type="entry name" value="ADENYLATE CYCLASE TYPE 1"/>
    <property type="match status" value="1"/>
</dbReference>
<keyword evidence="16" id="KW-1185">Reference proteome</keyword>
<feature type="transmembrane region" description="Helical" evidence="13">
    <location>
        <begin position="1833"/>
        <end position="1849"/>
    </location>
</feature>
<dbReference type="eggNOG" id="KOG1023">
    <property type="taxonomic scope" value="Eukaryota"/>
</dbReference>
<dbReference type="PROSITE" id="PS50125">
    <property type="entry name" value="GUANYLATE_CYCLASE_2"/>
    <property type="match status" value="2"/>
</dbReference>
<keyword evidence="11" id="KW-0456">Lyase</keyword>
<keyword evidence="7" id="KW-0067">ATP-binding</keyword>
<dbReference type="InterPro" id="IPR008250">
    <property type="entry name" value="ATPase_P-typ_transduc_dom_A_sf"/>
</dbReference>
<feature type="transmembrane region" description="Helical" evidence="13">
    <location>
        <begin position="1887"/>
        <end position="1907"/>
    </location>
</feature>
<feature type="transmembrane region" description="Helical" evidence="13">
    <location>
        <begin position="2251"/>
        <end position="2270"/>
    </location>
</feature>
<dbReference type="PANTHER" id="PTHR45627:SF12">
    <property type="entry name" value="ADENYLATE CYCLASE TYPE 2"/>
    <property type="match status" value="1"/>
</dbReference>
<feature type="compositionally biased region" description="Polar residues" evidence="12">
    <location>
        <begin position="2068"/>
        <end position="2078"/>
    </location>
</feature>
<feature type="transmembrane region" description="Helical" evidence="13">
    <location>
        <begin position="2968"/>
        <end position="2990"/>
    </location>
</feature>
<evidence type="ECO:0000256" key="11">
    <source>
        <dbReference type="ARBA" id="ARBA00023239"/>
    </source>
</evidence>
<dbReference type="CDD" id="cd07302">
    <property type="entry name" value="CHD"/>
    <property type="match status" value="2"/>
</dbReference>
<feature type="domain" description="Guanylate cyclase" evidence="14">
    <location>
        <begin position="2426"/>
        <end position="2565"/>
    </location>
</feature>
<dbReference type="Proteomes" id="UP000009168">
    <property type="component" value="Unassembled WGS sequence"/>
</dbReference>
<feature type="compositionally biased region" description="Polar residues" evidence="12">
    <location>
        <begin position="2808"/>
        <end position="2817"/>
    </location>
</feature>
<feature type="compositionally biased region" description="Polar residues" evidence="12">
    <location>
        <begin position="535"/>
        <end position="562"/>
    </location>
</feature>
<sequence>MIQSVLKYLNEVYGKQKKYGFKIIESDNSQDTDRYIELENGDCVNIVGYNQGNRCLKNNIQSFQWKQLFFSIYGFFTRVQNIFLCITILICISLDQENLPTAYNQSEIVVCLSIPLLLDIFVILFKEANYYSKQRKYDSQINDSNECQKLVRFKNAKFQNQENIEILQNVKWGNLQVGDIIFLKRDDYCPADILILDMWDQKCTIKTSFLDDQSKDSIKYAPLLTTISKGSSIKGNLLEYRRILSGRIDIKKTNDIYNFRGYLSLKKDPISEKFGSSNLIQKYSQIKFTDWLVGIVVLCGNDSYSFRKSAFDQKEKIRRNSSFFKRKWDLQTAIQILMICFFSIIVIILRISMVCFKSLQFKGQMIPIAIDFVFTFPLYYSVINTLCFIFYTILSSYLYKVSNTTLNQNKSFDLNFLNSYSEMTLTSHVIFNSFKIQNSKLKNISTICLKDRYFKMNEENYSNQIIKSNNTVFRAKQSNTKNDFSDEFSLLQSPISSVQQKSNSNKINLGSNYSNPECLLQNQSKRNKSYTNFNQTASSQVDDSPQNSMNGTQPSNGHNAPLSTFKKHFNKDKSPLSKIVELDSKSVIPLDNESQKDKDEIQNDIISKYGSKNEIKSQKSQKKKSINKVDSLIEFDDQSNFQTFAENFDSYDVPVKTKLESHATKRNVSITQLNVTENNTSYDHAITANSNTKTIDQDATFNNISQRGLLNDADLQQNKILHSVSQNNSPKNKKYVQQQSLQNSNTPFSNSKNLHDFNENDAMAFMKGSFAPIGIMQNYNSFVKAKSGSQCDSSLVQKNSSIKENTQKNPMLFSFDIVSFQDKEILKKQDQKSPTKTFYPHPLLSNAPTNMSFFGYSPRWKNPSIIMQNGISGNQNNKNVNIKEFQNDIFQSNTEQSQQVNIELSQSQQTIQVEGRNHELKSFSNENLYSHLHLKNNHKDISPNKFKTNQTGKPQQKSIIDNFQEIEIKSESSYGSNNDSDNEDIIYQQFTHEDNSKNYPYNEPSYNNLISKQFNSSAIEPTEKSFRKTEENQEIYRINSPNQRRNSEHRTSLKQRINGVSHDDKESQASKQKILNGNIENLNLLSSEIQSTNIHTKVDKILDELQNSNQIPTHNIQSSQYQEDNIKNKNGFFLSEQKFIRLKKQKSFTNKDAATMNEDNQNEISNFQEIQDESNPKNLIFHSGDQTNQSKIAQMRGVTVNPLIQRFKQTNHTAIDDINSAESLQKRLSVSSMLPSSNTILQKQPESFRNLNGMKKSNNPQFENQQGFAKSLVDKNKNAKELLLAMTVCHDTKTKGDRFKQGQSVSHVHFDDDTQFILEFAKSHSFSFECSCFIQDQNYYIIKTEEGQEKFQVLQRFQSLSNKKLITIVQNQQDYILYIKDYENLFPDYLTNSVSNEKKQKLENLISKIVKQGEKIIFYSKIILTEQQVLDLTNAIRLETSQEKIQLIYRQLIYQKAEEPSEIQMLGFIGLQEESDLLIHQMIKDLRGFGQKIWVLTSDTQQSTLESCYNYSVLQDKGMDVVDFSSSNFDELFYKTRNHLQNLKKYLQKEMKSQNNNNNNMAISQSVFDNNQKENIPTLSNVKNEIQTPIALNSQNNQKLVIERKSTFADFTNSSKKGGLVRMQSEKNIPKKTPQTPQAIEESTPFNISASNNAQFINTHNDNKEINYYVLISGESLNTIRNNAYLWDHFCLIAFFASGVVGYEITDEQKCILGQIITKRFHKSQSNVVNIISSLNDIESLNYEQISVYLRSQSDTNPENQNQIISQHADLNTKDALSFLNILTKESRLQSEIVEETIYLAIHRSYLMSLAIIIWNIYTCACNYPLFTPYQTIIFHGVQYFISFFFYLIRKKRKFNKDNQNANQAGGSLYNHFINLKSQYSRQQLPILNLKVIISSIIDAVFIFMYFTILYNFQNGMEIDIETLRCVIQWGISIAAFCRVFDLHFIRFDKFSLVYVLLFSAILEIQTLIHKGGDVGAALFMHTFKSGYILNFLLFLFFCIIKNVIESNFIRTAPRAIVGFSKYFLNQQKQQKKQKKRNSLIELKSVITSNKTSKKQLSDNADQDNKNQEQTINKQGQISPEQKDNKTLYIGNTNIINIQKSEFTSMNSLSTPPAFSLSNLKSLNIKINPAQVIRSIFKDKEMDIILSQMLMQEEINITSTQMQKFTLRFQFREIERLFIKGWELLIPNSNRIFYVINFVAFDIAYDVLVLSKVTNEFSSADGGYIITYAITASTIFIFTALSLTKYYQKKNILIFSSTLVIVRSIKFILLGIFKQIIIYPTELIMHTAVASSCLRFSHHNVLIQGLILFFSFIVLTETNIKKWNLQRFLDEIGYVYEGSQGQQDSIYIVRICFYISFFIILAQFVATKYNMIFTIRTNYLSEHNLFKATLKVKDILSILLPKFIREKIETMKQGQYRVAEKQDEVIIVFCDICNFDDIIFNEKINTVKILDKLYRQFDLACQQNGLQKIETVGKTYLAAAGISDVEKLLKAEGRLQDVSPAKRALQFAFDLQRIVKSKQLYLASNKKIIIKVGIHLGPAISGVIGYHKPQFSLIGDTVNTTSRVCSTGLSDHIIISKEVYDKVYQLSQYKFQQRDVEAKGKGIMVTFQVFDKRHIRNNAAKKQTLNFLDDTAIINNQNTNPTLTSNLSSVFQIGSGIHNFLSSHNQIHQLTLENSSEKNTQEQSNQIKKNNSNKFIPLKSIPESPNNYSNASQIQIKDQKMSLVNGEDTNCSIKQILVQPLSDQLIQKSTPSNINLRIKNTSFGGALEDLNQKQKAGGSNQEIGQRRRMLKKSSSMTVVNLKPRFKNDSQQSNQNKIVGSREENIDEQSSPLAPSRNEFIRQIEKDLLQRIELEPVQIQMKELTLPLEKIKMHINHQDHGGDKSLASSRDEVGSSHSSHLRLGICSTNSKSTAEQKQLHTEFLKQIMKQQIPTIIAWMCIISLYYLIKAGSVIYFINNKGQLQLSQEIQLNLTIYLVLMLLLYLPLACAFRKLHNYLSWKNMRIFIYTFYFLSLAFQLIHNLFLDDYLNEVTKYNLDMISNSYRATVNSVTAVILPSTLIYAMELQFIFIFFTTFKSLYFMEKVGAMIAQVVTCFLYITFKNRFDVLIIFFVVLVGIIHLRIQYNHMQNEVRNFNNLKTLESKKDELDSLLKNLLPAHILDTFLNSMKKEIPLICEELHDVTLLFADIAGFTKYSSTTDPIVVVNMLRRLFTDFDDHCLNQNVYKLYTIGDCYVCFGLTNKNERNPAQEAHNVVRFAFDMIRIIENVRQYTDCNLQMRIGVHTGKLYGGIVGTEIVRYDIYGQDVIIANKMESNGESGHVMVSETTKKLLEDNFPNEFLFDFKEHVHIKQTNKDIDGFLIRFNQNTSVYYDNSPEN</sequence>
<comment type="catalytic activity">
    <reaction evidence="1">
        <text>ATP = 3',5'-cyclic AMP + diphosphate</text>
        <dbReference type="Rhea" id="RHEA:15389"/>
        <dbReference type="ChEBI" id="CHEBI:30616"/>
        <dbReference type="ChEBI" id="CHEBI:33019"/>
        <dbReference type="ChEBI" id="CHEBI:58165"/>
        <dbReference type="EC" id="4.6.1.1"/>
    </reaction>
</comment>
<feature type="transmembrane region" description="Helical" evidence="13">
    <location>
        <begin position="1684"/>
        <end position="1703"/>
    </location>
</feature>
<keyword evidence="8" id="KW-0460">Magnesium</keyword>
<feature type="region of interest" description="Disordered" evidence="12">
    <location>
        <begin position="2806"/>
        <end position="2833"/>
    </location>
</feature>
<feature type="transmembrane region" description="Helical" evidence="13">
    <location>
        <begin position="1806"/>
        <end position="1827"/>
    </location>
</feature>
<evidence type="ECO:0000256" key="1">
    <source>
        <dbReference type="ARBA" id="ARBA00001593"/>
    </source>
</evidence>
<feature type="domain" description="Guanylate cyclase" evidence="14">
    <location>
        <begin position="3182"/>
        <end position="3312"/>
    </location>
</feature>
<dbReference type="eggNOG" id="KOG0206">
    <property type="taxonomic scope" value="Eukaryota"/>
</dbReference>
<dbReference type="InParanoid" id="I7M6N6"/>
<comment type="subcellular location">
    <subcellularLocation>
        <location evidence="2">Membrane</location>
        <topology evidence="2">Multi-pass membrane protein</topology>
    </subcellularLocation>
</comment>